<dbReference type="Proteomes" id="UP000198341">
    <property type="component" value="Chromosome 3"/>
</dbReference>
<evidence type="ECO:0000313" key="3">
    <source>
        <dbReference type="Proteomes" id="UP000198341"/>
    </source>
</evidence>
<proteinExistence type="predicted"/>
<reference evidence="2 3" key="1">
    <citation type="submission" date="2011-10" db="EMBL/GenBank/DDBJ databases">
        <authorList>
            <person name="Genoscope - CEA"/>
        </authorList>
    </citation>
    <scope>NUCLEOTIDE SEQUENCE [LARGE SCALE GENOMIC DNA]</scope>
    <source>
        <strain evidence="2 3">RCC 1105</strain>
    </source>
</reference>
<dbReference type="GeneID" id="19016805"/>
<feature type="transmembrane region" description="Helical" evidence="1">
    <location>
        <begin position="39"/>
        <end position="59"/>
    </location>
</feature>
<gene>
    <name evidence="2" type="ORF">Bathy03g02680</name>
</gene>
<sequence>MAASKRSTRSTASKKSFISIPKISTPKIDFSMKTNAQKFLFFSAFTVIAYGFAALFAPWETFGKLLMPILPASGVTEKSFSQWKEVFATFSFGWAVGKIVAASSSQKATKLFCQLNSLPMTYFVYCCHKAQTFDWPTWALFLTAYVYFGYLAK</sequence>
<dbReference type="AlphaFoldDB" id="K8ECH9"/>
<keyword evidence="1" id="KW-0472">Membrane</keyword>
<keyword evidence="1" id="KW-1133">Transmembrane helix</keyword>
<feature type="transmembrane region" description="Helical" evidence="1">
    <location>
        <begin position="135"/>
        <end position="152"/>
    </location>
</feature>
<accession>K8ECH9</accession>
<keyword evidence="3" id="KW-1185">Reference proteome</keyword>
<evidence type="ECO:0000256" key="1">
    <source>
        <dbReference type="SAM" id="Phobius"/>
    </source>
</evidence>
<dbReference type="EMBL" id="FO082276">
    <property type="protein sequence ID" value="CCO15676.1"/>
    <property type="molecule type" value="Genomic_DNA"/>
</dbReference>
<organism evidence="2 3">
    <name type="scientific">Bathycoccus prasinos</name>
    <dbReference type="NCBI Taxonomy" id="41875"/>
    <lineage>
        <taxon>Eukaryota</taxon>
        <taxon>Viridiplantae</taxon>
        <taxon>Chlorophyta</taxon>
        <taxon>Mamiellophyceae</taxon>
        <taxon>Mamiellales</taxon>
        <taxon>Bathycoccaceae</taxon>
        <taxon>Bathycoccus</taxon>
    </lineage>
</organism>
<dbReference type="KEGG" id="bpg:Bathy03g02680"/>
<protein>
    <submittedName>
        <fullName evidence="2">Uncharacterized protein</fullName>
    </submittedName>
</protein>
<keyword evidence="1" id="KW-0812">Transmembrane</keyword>
<name>K8ECH9_9CHLO</name>
<dbReference type="RefSeq" id="XP_007514239.1">
    <property type="nucleotide sequence ID" value="XM_007514177.1"/>
</dbReference>
<evidence type="ECO:0000313" key="2">
    <source>
        <dbReference type="EMBL" id="CCO15676.1"/>
    </source>
</evidence>